<keyword evidence="3 5" id="KW-0378">Hydrolase</keyword>
<accession>B4JRF8</accession>
<dbReference type="PANTHER" id="PTHR11452:SF66">
    <property type="entry name" value="ALPHA-GALACTOSIDASE"/>
    <property type="match status" value="1"/>
</dbReference>
<dbReference type="PANTHER" id="PTHR11452">
    <property type="entry name" value="ALPHA-GALACTOSIDASE/ALPHA-N-ACETYLGALACTOSAMINIDASE"/>
    <property type="match status" value="1"/>
</dbReference>
<evidence type="ECO:0000256" key="2">
    <source>
        <dbReference type="ARBA" id="ARBA00022729"/>
    </source>
</evidence>
<dbReference type="eggNOG" id="KOG2366">
    <property type="taxonomic scope" value="Eukaryota"/>
</dbReference>
<dbReference type="SUPFAM" id="SSF51445">
    <property type="entry name" value="(Trans)glycosidases"/>
    <property type="match status" value="1"/>
</dbReference>
<dbReference type="PROSITE" id="PS00512">
    <property type="entry name" value="ALPHA_GALACTOSIDASE"/>
    <property type="match status" value="1"/>
</dbReference>
<keyword evidence="5" id="KW-1015">Disulfide bond</keyword>
<evidence type="ECO:0000256" key="4">
    <source>
        <dbReference type="ARBA" id="ARBA00023295"/>
    </source>
</evidence>
<dbReference type="OMA" id="FGLYHDI"/>
<dbReference type="Gene3D" id="3.20.20.70">
    <property type="entry name" value="Aldolase class I"/>
    <property type="match status" value="1"/>
</dbReference>
<dbReference type="InterPro" id="IPR013785">
    <property type="entry name" value="Aldolase_TIM"/>
</dbReference>
<dbReference type="EMBL" id="CH916373">
    <property type="protein sequence ID" value="EDV94348.1"/>
    <property type="molecule type" value="Genomic_DNA"/>
</dbReference>
<dbReference type="InterPro" id="IPR000111">
    <property type="entry name" value="Glyco_hydro_27/36_CS"/>
</dbReference>
<evidence type="ECO:0000256" key="3">
    <source>
        <dbReference type="ARBA" id="ARBA00022801"/>
    </source>
</evidence>
<dbReference type="HOGENOM" id="CLU_013093_0_0_1"/>
<keyword evidence="8" id="KW-1185">Reference proteome</keyword>
<dbReference type="Gene3D" id="2.60.40.1180">
    <property type="entry name" value="Golgi alpha-mannosidase II"/>
    <property type="match status" value="1"/>
</dbReference>
<dbReference type="SMR" id="B4JRF8"/>
<feature type="chain" id="PRO_5002812849" description="Alpha-galactosidase" evidence="6">
    <location>
        <begin position="18"/>
        <end position="405"/>
    </location>
</feature>
<gene>
    <name evidence="7" type="primary">Dgri\GH20142</name>
    <name evidence="7" type="ORF">Dgri_GH20142</name>
</gene>
<dbReference type="InParanoid" id="B4JRF8"/>
<feature type="signal peptide" evidence="6">
    <location>
        <begin position="1"/>
        <end position="17"/>
    </location>
</feature>
<dbReference type="InterPro" id="IPR017853">
    <property type="entry name" value="GH"/>
</dbReference>
<evidence type="ECO:0000313" key="8">
    <source>
        <dbReference type="Proteomes" id="UP000001070"/>
    </source>
</evidence>
<evidence type="ECO:0000256" key="5">
    <source>
        <dbReference type="RuleBase" id="RU361168"/>
    </source>
</evidence>
<keyword evidence="4 5" id="KW-0326">Glycosidase</keyword>
<dbReference type="GO" id="GO:0016139">
    <property type="term" value="P:glycoside catabolic process"/>
    <property type="evidence" value="ECO:0007669"/>
    <property type="project" value="TreeGrafter"/>
</dbReference>
<dbReference type="PhylomeDB" id="B4JRF8"/>
<dbReference type="AlphaFoldDB" id="B4JRF8"/>
<dbReference type="CDD" id="cd14792">
    <property type="entry name" value="GH27"/>
    <property type="match status" value="1"/>
</dbReference>
<protein>
    <recommendedName>
        <fullName evidence="5">Alpha-galactosidase</fullName>
        <ecNumber evidence="5">3.2.1.-</ecNumber>
    </recommendedName>
</protein>
<comment type="similarity">
    <text evidence="1 5">Belongs to the glycosyl hydrolase 27 family.</text>
</comment>
<comment type="subunit">
    <text evidence="5">Homodimer.</text>
</comment>
<dbReference type="EC" id="3.2.1.-" evidence="5"/>
<evidence type="ECO:0000313" key="7">
    <source>
        <dbReference type="EMBL" id="EDV94348.1"/>
    </source>
</evidence>
<dbReference type="GO" id="GO:0005737">
    <property type="term" value="C:cytoplasm"/>
    <property type="evidence" value="ECO:0007669"/>
    <property type="project" value="TreeGrafter"/>
</dbReference>
<dbReference type="GO" id="GO:0009311">
    <property type="term" value="P:oligosaccharide metabolic process"/>
    <property type="evidence" value="ECO:0007669"/>
    <property type="project" value="TreeGrafter"/>
</dbReference>
<keyword evidence="2 6" id="KW-0732">Signal</keyword>
<dbReference type="GO" id="GO:0004557">
    <property type="term" value="F:alpha-galactosidase activity"/>
    <property type="evidence" value="ECO:0007669"/>
    <property type="project" value="TreeGrafter"/>
</dbReference>
<reference evidence="7 8" key="1">
    <citation type="journal article" date="2007" name="Nature">
        <title>Evolution of genes and genomes on the Drosophila phylogeny.</title>
        <authorList>
            <consortium name="Drosophila 12 Genomes Consortium"/>
            <person name="Clark A.G."/>
            <person name="Eisen M.B."/>
            <person name="Smith D.R."/>
            <person name="Bergman C.M."/>
            <person name="Oliver B."/>
            <person name="Markow T.A."/>
            <person name="Kaufman T.C."/>
            <person name="Kellis M."/>
            <person name="Gelbart W."/>
            <person name="Iyer V.N."/>
            <person name="Pollard D.A."/>
            <person name="Sackton T.B."/>
            <person name="Larracuente A.M."/>
            <person name="Singh N.D."/>
            <person name="Abad J.P."/>
            <person name="Abt D.N."/>
            <person name="Adryan B."/>
            <person name="Aguade M."/>
            <person name="Akashi H."/>
            <person name="Anderson W.W."/>
            <person name="Aquadro C.F."/>
            <person name="Ardell D.H."/>
            <person name="Arguello R."/>
            <person name="Artieri C.G."/>
            <person name="Barbash D.A."/>
            <person name="Barker D."/>
            <person name="Barsanti P."/>
            <person name="Batterham P."/>
            <person name="Batzoglou S."/>
            <person name="Begun D."/>
            <person name="Bhutkar A."/>
            <person name="Blanco E."/>
            <person name="Bosak S.A."/>
            <person name="Bradley R.K."/>
            <person name="Brand A.D."/>
            <person name="Brent M.R."/>
            <person name="Brooks A.N."/>
            <person name="Brown R.H."/>
            <person name="Butlin R.K."/>
            <person name="Caggese C."/>
            <person name="Calvi B.R."/>
            <person name="Bernardo de Carvalho A."/>
            <person name="Caspi A."/>
            <person name="Castrezana S."/>
            <person name="Celniker S.E."/>
            <person name="Chang J.L."/>
            <person name="Chapple C."/>
            <person name="Chatterji S."/>
            <person name="Chinwalla A."/>
            <person name="Civetta A."/>
            <person name="Clifton S.W."/>
            <person name="Comeron J.M."/>
            <person name="Costello J.C."/>
            <person name="Coyne J.A."/>
            <person name="Daub J."/>
            <person name="David R.G."/>
            <person name="Delcher A.L."/>
            <person name="Delehaunty K."/>
            <person name="Do C.B."/>
            <person name="Ebling H."/>
            <person name="Edwards K."/>
            <person name="Eickbush T."/>
            <person name="Evans J.D."/>
            <person name="Filipski A."/>
            <person name="Findeiss S."/>
            <person name="Freyhult E."/>
            <person name="Fulton L."/>
            <person name="Fulton R."/>
            <person name="Garcia A.C."/>
            <person name="Gardiner A."/>
            <person name="Garfield D.A."/>
            <person name="Garvin B.E."/>
            <person name="Gibson G."/>
            <person name="Gilbert D."/>
            <person name="Gnerre S."/>
            <person name="Godfrey J."/>
            <person name="Good R."/>
            <person name="Gotea V."/>
            <person name="Gravely B."/>
            <person name="Greenberg A.J."/>
            <person name="Griffiths-Jones S."/>
            <person name="Gross S."/>
            <person name="Guigo R."/>
            <person name="Gustafson E.A."/>
            <person name="Haerty W."/>
            <person name="Hahn M.W."/>
            <person name="Halligan D.L."/>
            <person name="Halpern A.L."/>
            <person name="Halter G.M."/>
            <person name="Han M.V."/>
            <person name="Heger A."/>
            <person name="Hillier L."/>
            <person name="Hinrichs A.S."/>
            <person name="Holmes I."/>
            <person name="Hoskins R.A."/>
            <person name="Hubisz M.J."/>
            <person name="Hultmark D."/>
            <person name="Huntley M.A."/>
            <person name="Jaffe D.B."/>
            <person name="Jagadeeshan S."/>
            <person name="Jeck W.R."/>
            <person name="Johnson J."/>
            <person name="Jones C.D."/>
            <person name="Jordan W.C."/>
            <person name="Karpen G.H."/>
            <person name="Kataoka E."/>
            <person name="Keightley P.D."/>
            <person name="Kheradpour P."/>
            <person name="Kirkness E.F."/>
            <person name="Koerich L.B."/>
            <person name="Kristiansen K."/>
            <person name="Kudrna D."/>
            <person name="Kulathinal R.J."/>
            <person name="Kumar S."/>
            <person name="Kwok R."/>
            <person name="Lander E."/>
            <person name="Langley C.H."/>
            <person name="Lapoint R."/>
            <person name="Lazzaro B.P."/>
            <person name="Lee S.J."/>
            <person name="Levesque L."/>
            <person name="Li R."/>
            <person name="Lin C.F."/>
            <person name="Lin M.F."/>
            <person name="Lindblad-Toh K."/>
            <person name="Llopart A."/>
            <person name="Long M."/>
            <person name="Low L."/>
            <person name="Lozovsky E."/>
            <person name="Lu J."/>
            <person name="Luo M."/>
            <person name="Machado C.A."/>
            <person name="Makalowski W."/>
            <person name="Marzo M."/>
            <person name="Matsuda M."/>
            <person name="Matzkin L."/>
            <person name="McAllister B."/>
            <person name="McBride C.S."/>
            <person name="McKernan B."/>
            <person name="McKernan K."/>
            <person name="Mendez-Lago M."/>
            <person name="Minx P."/>
            <person name="Mollenhauer M.U."/>
            <person name="Montooth K."/>
            <person name="Mount S.M."/>
            <person name="Mu X."/>
            <person name="Myers E."/>
            <person name="Negre B."/>
            <person name="Newfeld S."/>
            <person name="Nielsen R."/>
            <person name="Noor M.A."/>
            <person name="O'Grady P."/>
            <person name="Pachter L."/>
            <person name="Papaceit M."/>
            <person name="Parisi M.J."/>
            <person name="Parisi M."/>
            <person name="Parts L."/>
            <person name="Pedersen J.S."/>
            <person name="Pesole G."/>
            <person name="Phillippy A.M."/>
            <person name="Ponting C.P."/>
            <person name="Pop M."/>
            <person name="Porcelli D."/>
            <person name="Powell J.R."/>
            <person name="Prohaska S."/>
            <person name="Pruitt K."/>
            <person name="Puig M."/>
            <person name="Quesneville H."/>
            <person name="Ram K.R."/>
            <person name="Rand D."/>
            <person name="Rasmussen M.D."/>
            <person name="Reed L.K."/>
            <person name="Reenan R."/>
            <person name="Reily A."/>
            <person name="Remington K.A."/>
            <person name="Rieger T.T."/>
            <person name="Ritchie M.G."/>
            <person name="Robin C."/>
            <person name="Rogers Y.H."/>
            <person name="Rohde C."/>
            <person name="Rozas J."/>
            <person name="Rubenfield M.J."/>
            <person name="Ruiz A."/>
            <person name="Russo S."/>
            <person name="Salzberg S.L."/>
            <person name="Sanchez-Gracia A."/>
            <person name="Saranga D.J."/>
            <person name="Sato H."/>
            <person name="Schaeffer S.W."/>
            <person name="Schatz M.C."/>
            <person name="Schlenke T."/>
            <person name="Schwartz R."/>
            <person name="Segarra C."/>
            <person name="Singh R.S."/>
            <person name="Sirot L."/>
            <person name="Sirota M."/>
            <person name="Sisneros N.B."/>
            <person name="Smith C.D."/>
            <person name="Smith T.F."/>
            <person name="Spieth J."/>
            <person name="Stage D.E."/>
            <person name="Stark A."/>
            <person name="Stephan W."/>
            <person name="Strausberg R.L."/>
            <person name="Strempel S."/>
            <person name="Sturgill D."/>
            <person name="Sutton G."/>
            <person name="Sutton G.G."/>
            <person name="Tao W."/>
            <person name="Teichmann S."/>
            <person name="Tobari Y.N."/>
            <person name="Tomimura Y."/>
            <person name="Tsolas J.M."/>
            <person name="Valente V.L."/>
            <person name="Venter E."/>
            <person name="Venter J.C."/>
            <person name="Vicario S."/>
            <person name="Vieira F.G."/>
            <person name="Vilella A.J."/>
            <person name="Villasante A."/>
            <person name="Walenz B."/>
            <person name="Wang J."/>
            <person name="Wasserman M."/>
            <person name="Watts T."/>
            <person name="Wilson D."/>
            <person name="Wilson R.K."/>
            <person name="Wing R.A."/>
            <person name="Wolfner M.F."/>
            <person name="Wong A."/>
            <person name="Wong G.K."/>
            <person name="Wu C.I."/>
            <person name="Wu G."/>
            <person name="Yamamoto D."/>
            <person name="Yang H.P."/>
            <person name="Yang S.P."/>
            <person name="Yorke J.A."/>
            <person name="Yoshida K."/>
            <person name="Zdobnov E."/>
            <person name="Zhang P."/>
            <person name="Zhang Y."/>
            <person name="Zimin A.V."/>
            <person name="Baldwin J."/>
            <person name="Abdouelleil A."/>
            <person name="Abdulkadir J."/>
            <person name="Abebe A."/>
            <person name="Abera B."/>
            <person name="Abreu J."/>
            <person name="Acer S.C."/>
            <person name="Aftuck L."/>
            <person name="Alexander A."/>
            <person name="An P."/>
            <person name="Anderson E."/>
            <person name="Anderson S."/>
            <person name="Arachi H."/>
            <person name="Azer M."/>
            <person name="Bachantsang P."/>
            <person name="Barry A."/>
            <person name="Bayul T."/>
            <person name="Berlin A."/>
            <person name="Bessette D."/>
            <person name="Bloom T."/>
            <person name="Blye J."/>
            <person name="Boguslavskiy L."/>
            <person name="Bonnet C."/>
            <person name="Boukhgalter B."/>
            <person name="Bourzgui I."/>
            <person name="Brown A."/>
            <person name="Cahill P."/>
            <person name="Channer S."/>
            <person name="Cheshatsang Y."/>
            <person name="Chuda L."/>
            <person name="Citroen M."/>
            <person name="Collymore A."/>
            <person name="Cooke P."/>
            <person name="Costello M."/>
            <person name="D'Aco K."/>
            <person name="Daza R."/>
            <person name="De Haan G."/>
            <person name="DeGray S."/>
            <person name="DeMaso C."/>
            <person name="Dhargay N."/>
            <person name="Dooley K."/>
            <person name="Dooley E."/>
            <person name="Doricent M."/>
            <person name="Dorje P."/>
            <person name="Dorjee K."/>
            <person name="Dupes A."/>
            <person name="Elong R."/>
            <person name="Falk J."/>
            <person name="Farina A."/>
            <person name="Faro S."/>
            <person name="Ferguson D."/>
            <person name="Fisher S."/>
            <person name="Foley C.D."/>
            <person name="Franke A."/>
            <person name="Friedrich D."/>
            <person name="Gadbois L."/>
            <person name="Gearin G."/>
            <person name="Gearin C.R."/>
            <person name="Giannoukos G."/>
            <person name="Goode T."/>
            <person name="Graham J."/>
            <person name="Grandbois E."/>
            <person name="Grewal S."/>
            <person name="Gyaltsen K."/>
            <person name="Hafez N."/>
            <person name="Hagos B."/>
            <person name="Hall J."/>
            <person name="Henson C."/>
            <person name="Hollinger A."/>
            <person name="Honan T."/>
            <person name="Huard M.D."/>
            <person name="Hughes L."/>
            <person name="Hurhula B."/>
            <person name="Husby M.E."/>
            <person name="Kamat A."/>
            <person name="Kanga B."/>
            <person name="Kashin S."/>
            <person name="Khazanovich D."/>
            <person name="Kisner P."/>
            <person name="Lance K."/>
            <person name="Lara M."/>
            <person name="Lee W."/>
            <person name="Lennon N."/>
            <person name="Letendre F."/>
            <person name="LeVine R."/>
            <person name="Lipovsky A."/>
            <person name="Liu X."/>
            <person name="Liu J."/>
            <person name="Liu S."/>
            <person name="Lokyitsang T."/>
            <person name="Lokyitsang Y."/>
            <person name="Lubonja R."/>
            <person name="Lui A."/>
            <person name="MacDonald P."/>
            <person name="Magnisalis V."/>
            <person name="Maru K."/>
            <person name="Matthews C."/>
            <person name="McCusker W."/>
            <person name="McDonough S."/>
            <person name="Mehta T."/>
            <person name="Meldrim J."/>
            <person name="Meneus L."/>
            <person name="Mihai O."/>
            <person name="Mihalev A."/>
            <person name="Mihova T."/>
            <person name="Mittelman R."/>
            <person name="Mlenga V."/>
            <person name="Montmayeur A."/>
            <person name="Mulrain L."/>
            <person name="Navidi A."/>
            <person name="Naylor J."/>
            <person name="Negash T."/>
            <person name="Nguyen T."/>
            <person name="Nguyen N."/>
            <person name="Nicol R."/>
            <person name="Norbu C."/>
            <person name="Norbu N."/>
            <person name="Novod N."/>
            <person name="O'Neill B."/>
            <person name="Osman S."/>
            <person name="Markiewicz E."/>
            <person name="Oyono O.L."/>
            <person name="Patti C."/>
            <person name="Phunkhang P."/>
            <person name="Pierre F."/>
            <person name="Priest M."/>
            <person name="Raghuraman S."/>
            <person name="Rege F."/>
            <person name="Reyes R."/>
            <person name="Rise C."/>
            <person name="Rogov P."/>
            <person name="Ross K."/>
            <person name="Ryan E."/>
            <person name="Settipalli S."/>
            <person name="Shea T."/>
            <person name="Sherpa N."/>
            <person name="Shi L."/>
            <person name="Shih D."/>
            <person name="Sparrow T."/>
            <person name="Spaulding J."/>
            <person name="Stalker J."/>
            <person name="Stange-Thomann N."/>
            <person name="Stavropoulos S."/>
            <person name="Stone C."/>
            <person name="Strader C."/>
            <person name="Tesfaye S."/>
            <person name="Thomson T."/>
            <person name="Thoulutsang Y."/>
            <person name="Thoulutsang D."/>
            <person name="Topham K."/>
            <person name="Topping I."/>
            <person name="Tsamla T."/>
            <person name="Vassiliev H."/>
            <person name="Vo A."/>
            <person name="Wangchuk T."/>
            <person name="Wangdi T."/>
            <person name="Weiand M."/>
            <person name="Wilkinson J."/>
            <person name="Wilson A."/>
            <person name="Yadav S."/>
            <person name="Young G."/>
            <person name="Yu Q."/>
            <person name="Zembek L."/>
            <person name="Zhong D."/>
            <person name="Zimmer A."/>
            <person name="Zwirko Z."/>
            <person name="Jaffe D.B."/>
            <person name="Alvarez P."/>
            <person name="Brockman W."/>
            <person name="Butler J."/>
            <person name="Chin C."/>
            <person name="Gnerre S."/>
            <person name="Grabherr M."/>
            <person name="Kleber M."/>
            <person name="Mauceli E."/>
            <person name="MacCallum I."/>
        </authorList>
    </citation>
    <scope>NUCLEOTIDE SEQUENCE [LARGE SCALE GENOMIC DNA]</scope>
    <source>
        <strain evidence="8">Tucson 15287-2541.00</strain>
    </source>
</reference>
<dbReference type="PRINTS" id="PR00740">
    <property type="entry name" value="GLHYDRLASE27"/>
</dbReference>
<evidence type="ECO:0000256" key="1">
    <source>
        <dbReference type="ARBA" id="ARBA00009743"/>
    </source>
</evidence>
<sequence>MLLLLIVSCLPLSSIVGLDNRLAKTPPMGWMPFERFRCLTDCVKFPRDCISELLFMRMADLLVTEGYAAIGYEYLIIDDCWMEKQRDENTGQLIADRERFPRGMKFLSDYIHSKGLKFGIYHDIGAKTCMHGGPGAKGYYAIDADTFASWKVDYVKLDGCYIGGIDLDIAYPAFGKALNRTGRPMPNYELIKDHCNLWRFSEDVKDSYDSVTSIMYNYYKHQNALQKSAGPGHWNDPDMLVLGNYHLSYEASRLQLAIWAVVAAPLIMTNDLQSVRLEIKELLQNRDIIEVDQDPLGIPGHCAFRSRSRQISVWLRPVSPQNNVGLFSYAVAVVFLGGYEPCPLCPQAHVIDLEHLGLNNNMGYAVYDLFDSSRHLGLFKPKDKFTTHINPGGVAFYKFRAEDIL</sequence>
<evidence type="ECO:0000256" key="6">
    <source>
        <dbReference type="SAM" id="SignalP"/>
    </source>
</evidence>
<dbReference type="SUPFAM" id="SSF51011">
    <property type="entry name" value="Glycosyl hydrolase domain"/>
    <property type="match status" value="1"/>
</dbReference>
<dbReference type="FunFam" id="3.20.20.70:FF:000197">
    <property type="entry name" value="Alpha-galactosidase"/>
    <property type="match status" value="1"/>
</dbReference>
<dbReference type="InterPro" id="IPR013780">
    <property type="entry name" value="Glyco_hydro_b"/>
</dbReference>
<dbReference type="OrthoDB" id="5795902at2759"/>
<name>B4JRF8_DROGR</name>
<dbReference type="STRING" id="7222.B4JRF8"/>
<dbReference type="InterPro" id="IPR002241">
    <property type="entry name" value="Glyco_hydro_27"/>
</dbReference>
<dbReference type="Proteomes" id="UP000001070">
    <property type="component" value="Unassembled WGS sequence"/>
</dbReference>
<dbReference type="Pfam" id="PF16499">
    <property type="entry name" value="Melibiase_2"/>
    <property type="match status" value="1"/>
</dbReference>
<organism evidence="8">
    <name type="scientific">Drosophila grimshawi</name>
    <name type="common">Hawaiian fruit fly</name>
    <name type="synonym">Idiomyia grimshawi</name>
    <dbReference type="NCBI Taxonomy" id="7222"/>
    <lineage>
        <taxon>Eukaryota</taxon>
        <taxon>Metazoa</taxon>
        <taxon>Ecdysozoa</taxon>
        <taxon>Arthropoda</taxon>
        <taxon>Hexapoda</taxon>
        <taxon>Insecta</taxon>
        <taxon>Pterygota</taxon>
        <taxon>Neoptera</taxon>
        <taxon>Endopterygota</taxon>
        <taxon>Diptera</taxon>
        <taxon>Brachycera</taxon>
        <taxon>Muscomorpha</taxon>
        <taxon>Ephydroidea</taxon>
        <taxon>Drosophilidae</taxon>
        <taxon>Drosophila</taxon>
        <taxon>Hawaiian Drosophila</taxon>
    </lineage>
</organism>
<proteinExistence type="inferred from homology"/>